<gene>
    <name evidence="2" type="ORF">KI387_022020</name>
</gene>
<feature type="region of interest" description="Disordered" evidence="1">
    <location>
        <begin position="40"/>
        <end position="78"/>
    </location>
</feature>
<dbReference type="Proteomes" id="UP000824469">
    <property type="component" value="Unassembled WGS sequence"/>
</dbReference>
<dbReference type="AlphaFoldDB" id="A0AA38GB42"/>
<evidence type="ECO:0000313" key="2">
    <source>
        <dbReference type="EMBL" id="KAH9320251.1"/>
    </source>
</evidence>
<protein>
    <submittedName>
        <fullName evidence="2">Uncharacterized protein</fullName>
    </submittedName>
</protein>
<sequence>MWGTTGRRTWDVRDESTWNTIIGRIRAKRRTNAFGTCGTKVRGIRESDESDEKGTTGPGELGTCGTKSSDGPEKNRLR</sequence>
<accession>A0AA38GB42</accession>
<proteinExistence type="predicted"/>
<name>A0AA38GB42_TAXCH</name>
<keyword evidence="3" id="KW-1185">Reference proteome</keyword>
<dbReference type="EMBL" id="JAHRHJ020000004">
    <property type="protein sequence ID" value="KAH9320251.1"/>
    <property type="molecule type" value="Genomic_DNA"/>
</dbReference>
<feature type="non-terminal residue" evidence="2">
    <location>
        <position position="78"/>
    </location>
</feature>
<comment type="caution">
    <text evidence="2">The sequence shown here is derived from an EMBL/GenBank/DDBJ whole genome shotgun (WGS) entry which is preliminary data.</text>
</comment>
<evidence type="ECO:0000313" key="3">
    <source>
        <dbReference type="Proteomes" id="UP000824469"/>
    </source>
</evidence>
<organism evidence="2 3">
    <name type="scientific">Taxus chinensis</name>
    <name type="common">Chinese yew</name>
    <name type="synonym">Taxus wallichiana var. chinensis</name>
    <dbReference type="NCBI Taxonomy" id="29808"/>
    <lineage>
        <taxon>Eukaryota</taxon>
        <taxon>Viridiplantae</taxon>
        <taxon>Streptophyta</taxon>
        <taxon>Embryophyta</taxon>
        <taxon>Tracheophyta</taxon>
        <taxon>Spermatophyta</taxon>
        <taxon>Pinopsida</taxon>
        <taxon>Pinidae</taxon>
        <taxon>Conifers II</taxon>
        <taxon>Cupressales</taxon>
        <taxon>Taxaceae</taxon>
        <taxon>Taxus</taxon>
    </lineage>
</organism>
<reference evidence="2 3" key="1">
    <citation type="journal article" date="2021" name="Nat. Plants">
        <title>The Taxus genome provides insights into paclitaxel biosynthesis.</title>
        <authorList>
            <person name="Xiong X."/>
            <person name="Gou J."/>
            <person name="Liao Q."/>
            <person name="Li Y."/>
            <person name="Zhou Q."/>
            <person name="Bi G."/>
            <person name="Li C."/>
            <person name="Du R."/>
            <person name="Wang X."/>
            <person name="Sun T."/>
            <person name="Guo L."/>
            <person name="Liang H."/>
            <person name="Lu P."/>
            <person name="Wu Y."/>
            <person name="Zhang Z."/>
            <person name="Ro D.K."/>
            <person name="Shang Y."/>
            <person name="Huang S."/>
            <person name="Yan J."/>
        </authorList>
    </citation>
    <scope>NUCLEOTIDE SEQUENCE [LARGE SCALE GENOMIC DNA]</scope>
    <source>
        <strain evidence="2">Ta-2019</strain>
    </source>
</reference>
<evidence type="ECO:0000256" key="1">
    <source>
        <dbReference type="SAM" id="MobiDB-lite"/>
    </source>
</evidence>